<keyword evidence="4" id="KW-1185">Reference proteome</keyword>
<dbReference type="OMA" id="HEVEWPA"/>
<evidence type="ECO:0000313" key="3">
    <source>
        <dbReference type="EMBL" id="CAP32346.2"/>
    </source>
</evidence>
<proteinExistence type="predicted"/>
<name>A8XI72_CAEBR</name>
<dbReference type="FunCoup" id="A8XI72">
    <property type="interactions" value="1270"/>
</dbReference>
<dbReference type="WormBase" id="CBG13566">
    <property type="protein sequence ID" value="CBP38966"/>
    <property type="gene ID" value="WBGene00034316"/>
    <property type="gene designation" value="Cbr-hpo-6"/>
</dbReference>
<feature type="region of interest" description="Disordered" evidence="1">
    <location>
        <begin position="384"/>
        <end position="429"/>
    </location>
</feature>
<feature type="chain" id="PRO_5002733248" evidence="2">
    <location>
        <begin position="18"/>
        <end position="456"/>
    </location>
</feature>
<protein>
    <submittedName>
        <fullName evidence="3">Protein CBR-HPO-6</fullName>
    </submittedName>
</protein>
<dbReference type="InterPro" id="IPR005071">
    <property type="entry name" value="Glycoprotein"/>
</dbReference>
<dbReference type="eggNOG" id="ENOG502TGN5">
    <property type="taxonomic scope" value="Eukaryota"/>
</dbReference>
<sequence>MTRTLFSIFLLIPAVFSASSTIHKLSSFNNTVATPIKDVLDGSKIYLSSRDKAAYLGSITLSTQGASKTLLNLLNYFDDAGLPRGWTVNSDLTISTTNSEGLTKNLTGELLIVTPTMAKDPNFLVVPARSAMQLDRSTATDTTIVFLAAHSQNTDGVPNYAGFNHIRVENIAQPPGTTLSFYRYLPNDNYQDVTNLDTIQRRIFSNPLSYFVGGAMQSTFFTQIDPIQFSQSSVWFRGVGGFKLNVSDSYGKNRPPGLFSNISKSSFAVDTATIQTGAVTVTGMSNNQLGSINSQVKFMFAGDNRMGTSGYVLTTELFGDSHLALQLNGQGTLSSTVQYNGTSINNQEAQSWPALSLQLMPSNAFIGNYFTQYFNTDNGPIITSASSTASPPPSVSSSAAPNPSSTTNNPGNSSSAPTTSSYQSTSPSVETTTKFSSTSFIMLSVIATLLHNALNV</sequence>
<dbReference type="PANTHER" id="PTHR21733">
    <property type="entry name" value="CUB_2 DOMAIN-CONTAINING PROTEIN-RELATED-RELATED"/>
    <property type="match status" value="1"/>
</dbReference>
<gene>
    <name evidence="5" type="primary">hpo-6</name>
    <name evidence="3" type="synonym">Cbr-hpo-6</name>
    <name evidence="5" type="ORF">CBG13566</name>
    <name evidence="3" type="ORF">CBG_13566</name>
</gene>
<dbReference type="EMBL" id="HE600980">
    <property type="protein sequence ID" value="CAP32346.2"/>
    <property type="molecule type" value="Genomic_DNA"/>
</dbReference>
<evidence type="ECO:0000313" key="5">
    <source>
        <dbReference type="WormBase" id="CBG13566"/>
    </source>
</evidence>
<dbReference type="InParanoid" id="A8XI72"/>
<feature type="signal peptide" evidence="2">
    <location>
        <begin position="1"/>
        <end position="17"/>
    </location>
</feature>
<dbReference type="PANTHER" id="PTHR21733:SF6">
    <property type="entry name" value="HYPHAL_REG_CWP DOMAIN-CONTAINING PROTEIN"/>
    <property type="match status" value="1"/>
</dbReference>
<evidence type="ECO:0000256" key="2">
    <source>
        <dbReference type="SAM" id="SignalP"/>
    </source>
</evidence>
<evidence type="ECO:0000313" key="4">
    <source>
        <dbReference type="Proteomes" id="UP000008549"/>
    </source>
</evidence>
<dbReference type="AlphaFoldDB" id="A8XI72"/>
<dbReference type="HOGENOM" id="CLU_040349_1_0_1"/>
<evidence type="ECO:0000256" key="1">
    <source>
        <dbReference type="SAM" id="MobiDB-lite"/>
    </source>
</evidence>
<keyword evidence="2" id="KW-0732">Signal</keyword>
<feature type="compositionally biased region" description="Low complexity" evidence="1">
    <location>
        <begin position="384"/>
        <end position="428"/>
    </location>
</feature>
<accession>A8XI72</accession>
<dbReference type="Pfam" id="PF03409">
    <property type="entry name" value="Glycoprotein"/>
    <property type="match status" value="1"/>
</dbReference>
<reference evidence="3 4" key="1">
    <citation type="journal article" date="2003" name="PLoS Biol.">
        <title>The genome sequence of Caenorhabditis briggsae: a platform for comparative genomics.</title>
        <authorList>
            <person name="Stein L.D."/>
            <person name="Bao Z."/>
            <person name="Blasiar D."/>
            <person name="Blumenthal T."/>
            <person name="Brent M.R."/>
            <person name="Chen N."/>
            <person name="Chinwalla A."/>
            <person name="Clarke L."/>
            <person name="Clee C."/>
            <person name="Coghlan A."/>
            <person name="Coulson A."/>
            <person name="D'Eustachio P."/>
            <person name="Fitch D.H."/>
            <person name="Fulton L.A."/>
            <person name="Fulton R.E."/>
            <person name="Griffiths-Jones S."/>
            <person name="Harris T.W."/>
            <person name="Hillier L.W."/>
            <person name="Kamath R."/>
            <person name="Kuwabara P.E."/>
            <person name="Mardis E.R."/>
            <person name="Marra M.A."/>
            <person name="Miner T.L."/>
            <person name="Minx P."/>
            <person name="Mullikin J.C."/>
            <person name="Plumb R.W."/>
            <person name="Rogers J."/>
            <person name="Schein J.E."/>
            <person name="Sohrmann M."/>
            <person name="Spieth J."/>
            <person name="Stajich J.E."/>
            <person name="Wei C."/>
            <person name="Willey D."/>
            <person name="Wilson R.K."/>
            <person name="Durbin R."/>
            <person name="Waterston R.H."/>
        </authorList>
    </citation>
    <scope>NUCLEOTIDE SEQUENCE [LARGE SCALE GENOMIC DNA]</scope>
    <source>
        <strain evidence="3 4">AF16</strain>
    </source>
</reference>
<dbReference type="Proteomes" id="UP000008549">
    <property type="component" value="Unassembled WGS sequence"/>
</dbReference>
<reference evidence="3 4" key="2">
    <citation type="journal article" date="2011" name="PLoS Genet.">
        <title>Caenorhabditis briggsae recombinant inbred line genotypes reveal inter-strain incompatibility and the evolution of recombination.</title>
        <authorList>
            <person name="Ross J.A."/>
            <person name="Koboldt D.C."/>
            <person name="Staisch J.E."/>
            <person name="Chamberlin H.M."/>
            <person name="Gupta B.P."/>
            <person name="Miller R.D."/>
            <person name="Baird S.E."/>
            <person name="Haag E.S."/>
        </authorList>
    </citation>
    <scope>NUCLEOTIDE SEQUENCE [LARGE SCALE GENOMIC DNA]</scope>
    <source>
        <strain evidence="3 4">AF16</strain>
    </source>
</reference>
<organism evidence="3 4">
    <name type="scientific">Caenorhabditis briggsae</name>
    <dbReference type="NCBI Taxonomy" id="6238"/>
    <lineage>
        <taxon>Eukaryota</taxon>
        <taxon>Metazoa</taxon>
        <taxon>Ecdysozoa</taxon>
        <taxon>Nematoda</taxon>
        <taxon>Chromadorea</taxon>
        <taxon>Rhabditida</taxon>
        <taxon>Rhabditina</taxon>
        <taxon>Rhabditomorpha</taxon>
        <taxon>Rhabditoidea</taxon>
        <taxon>Rhabditidae</taxon>
        <taxon>Peloderinae</taxon>
        <taxon>Caenorhabditis</taxon>
    </lineage>
</organism>